<gene>
    <name evidence="1" type="ORF">Taro_034147</name>
</gene>
<proteinExistence type="predicted"/>
<dbReference type="Proteomes" id="UP000652761">
    <property type="component" value="Unassembled WGS sequence"/>
</dbReference>
<protein>
    <submittedName>
        <fullName evidence="1">Uncharacterized protein</fullName>
    </submittedName>
</protein>
<name>A0A843VVP3_COLES</name>
<dbReference type="EMBL" id="NMUH01002671">
    <property type="protein sequence ID" value="MQM01392.1"/>
    <property type="molecule type" value="Genomic_DNA"/>
</dbReference>
<dbReference type="AlphaFoldDB" id="A0A843VVP3"/>
<evidence type="ECO:0000313" key="1">
    <source>
        <dbReference type="EMBL" id="MQM01392.1"/>
    </source>
</evidence>
<organism evidence="1 2">
    <name type="scientific">Colocasia esculenta</name>
    <name type="common">Wild taro</name>
    <name type="synonym">Arum esculentum</name>
    <dbReference type="NCBI Taxonomy" id="4460"/>
    <lineage>
        <taxon>Eukaryota</taxon>
        <taxon>Viridiplantae</taxon>
        <taxon>Streptophyta</taxon>
        <taxon>Embryophyta</taxon>
        <taxon>Tracheophyta</taxon>
        <taxon>Spermatophyta</taxon>
        <taxon>Magnoliopsida</taxon>
        <taxon>Liliopsida</taxon>
        <taxon>Araceae</taxon>
        <taxon>Aroideae</taxon>
        <taxon>Colocasieae</taxon>
        <taxon>Colocasia</taxon>
    </lineage>
</organism>
<reference evidence="1" key="1">
    <citation type="submission" date="2017-07" db="EMBL/GenBank/DDBJ databases">
        <title>Taro Niue Genome Assembly and Annotation.</title>
        <authorList>
            <person name="Atibalentja N."/>
            <person name="Keating K."/>
            <person name="Fields C.J."/>
        </authorList>
    </citation>
    <scope>NUCLEOTIDE SEQUENCE</scope>
    <source>
        <strain evidence="1">Niue_2</strain>
        <tissue evidence="1">Leaf</tissue>
    </source>
</reference>
<sequence length="198" mass="21920">MQPGLVAVALTVAIPSRWLRRARQDLVCLGCFRGYGWHVGVCPRAGRAVVSILSVAFRFLEPCLVCRRWPTALLGVFGRSAICACACWACIGYKPVVLFLWWLPRQFSFAQCSALEGLSVRQVVTVTWDPQPRASVRGSSPGSSRAQLVWVSEVVQALVRCRPASPSHCLALCWFRSHVGRWVQHSTAIAEVRNEAVD</sequence>
<keyword evidence="2" id="KW-1185">Reference proteome</keyword>
<accession>A0A843VVP3</accession>
<comment type="caution">
    <text evidence="1">The sequence shown here is derived from an EMBL/GenBank/DDBJ whole genome shotgun (WGS) entry which is preliminary data.</text>
</comment>
<evidence type="ECO:0000313" key="2">
    <source>
        <dbReference type="Proteomes" id="UP000652761"/>
    </source>
</evidence>